<dbReference type="RefSeq" id="WP_235436187.1">
    <property type="nucleotide sequence ID" value="NZ_LGSS01000017.1"/>
</dbReference>
<accession>A0A0L0W7G8</accession>
<reference evidence="3" key="1">
    <citation type="submission" date="2015-07" db="EMBL/GenBank/DDBJ databases">
        <title>Draft genome sequence of the purine-degrading Gottschalkia purinilyticum DSM 1384 (formerly Clostridium purinilyticum).</title>
        <authorList>
            <person name="Poehlein A."/>
            <person name="Schiel-Bengelsdorf B."/>
            <person name="Bengelsdorf F.R."/>
            <person name="Daniel R."/>
            <person name="Duerre P."/>
        </authorList>
    </citation>
    <scope>NUCLEOTIDE SEQUENCE [LARGE SCALE GENOMIC DNA]</scope>
    <source>
        <strain evidence="3">DSM 1384</strain>
    </source>
</reference>
<evidence type="ECO:0000256" key="1">
    <source>
        <dbReference type="SAM" id="Phobius"/>
    </source>
</evidence>
<keyword evidence="1" id="KW-0472">Membrane</keyword>
<dbReference type="PATRIC" id="fig|1503.3.peg.712"/>
<gene>
    <name evidence="2" type="ORF">CLPU_17c00320</name>
</gene>
<proteinExistence type="predicted"/>
<keyword evidence="1" id="KW-1133">Transmembrane helix</keyword>
<organism evidence="2 3">
    <name type="scientific">Gottschalkia purinilytica</name>
    <name type="common">Clostridium purinilyticum</name>
    <dbReference type="NCBI Taxonomy" id="1503"/>
    <lineage>
        <taxon>Bacteria</taxon>
        <taxon>Bacillati</taxon>
        <taxon>Bacillota</taxon>
        <taxon>Tissierellia</taxon>
        <taxon>Tissierellales</taxon>
        <taxon>Gottschalkiaceae</taxon>
        <taxon>Gottschalkia</taxon>
    </lineage>
</organism>
<dbReference type="Proteomes" id="UP000037267">
    <property type="component" value="Unassembled WGS sequence"/>
</dbReference>
<feature type="transmembrane region" description="Helical" evidence="1">
    <location>
        <begin position="52"/>
        <end position="75"/>
    </location>
</feature>
<name>A0A0L0W7G8_GOTPU</name>
<comment type="caution">
    <text evidence="2">The sequence shown here is derived from an EMBL/GenBank/DDBJ whole genome shotgun (WGS) entry which is preliminary data.</text>
</comment>
<sequence>MNKDKKSLIDLDIFKKYNVKWILSISIWTFALAIGVSLISENILRNLDILMAVISLIGIIIIGVVFDIIGISVAVSDEKIFHSMAANNIKEAKYAIKLVRNAGQVSNFCNDVIGDICGIISGSAGAIIVLRLINQYGFKEGTFVSIVMTGIIASLTVGGKAIGKEIAIYNSEKIIFRVSKIFMFLHTKLGIRVLPSLKKKKKK</sequence>
<dbReference type="STRING" id="1503.CLPU_17c00320"/>
<evidence type="ECO:0000313" key="2">
    <source>
        <dbReference type="EMBL" id="KNF07407.1"/>
    </source>
</evidence>
<feature type="transmembrane region" description="Helical" evidence="1">
    <location>
        <begin position="21"/>
        <end position="40"/>
    </location>
</feature>
<evidence type="ECO:0000313" key="3">
    <source>
        <dbReference type="Proteomes" id="UP000037267"/>
    </source>
</evidence>
<evidence type="ECO:0008006" key="4">
    <source>
        <dbReference type="Google" id="ProtNLM"/>
    </source>
</evidence>
<dbReference type="AlphaFoldDB" id="A0A0L0W7G8"/>
<protein>
    <recommendedName>
        <fullName evidence="4">Mg2+ and Co2+ transporter CorB</fullName>
    </recommendedName>
</protein>
<dbReference type="EMBL" id="LGSS01000017">
    <property type="protein sequence ID" value="KNF07407.1"/>
    <property type="molecule type" value="Genomic_DNA"/>
</dbReference>
<keyword evidence="1" id="KW-0812">Transmembrane</keyword>
<feature type="transmembrane region" description="Helical" evidence="1">
    <location>
        <begin position="141"/>
        <end position="162"/>
    </location>
</feature>
<keyword evidence="3" id="KW-1185">Reference proteome</keyword>